<accession>A0A8T1VEI5</accession>
<keyword evidence="3" id="KW-1185">Reference proteome</keyword>
<dbReference type="AlphaFoldDB" id="A0A8T1VEI5"/>
<proteinExistence type="predicted"/>
<protein>
    <submittedName>
        <fullName evidence="2">Uncharacterized protein</fullName>
    </submittedName>
</protein>
<evidence type="ECO:0000256" key="1">
    <source>
        <dbReference type="SAM" id="MobiDB-lite"/>
    </source>
</evidence>
<comment type="caution">
    <text evidence="2">The sequence shown here is derived from an EMBL/GenBank/DDBJ whole genome shotgun (WGS) entry which is preliminary data.</text>
</comment>
<feature type="region of interest" description="Disordered" evidence="1">
    <location>
        <begin position="60"/>
        <end position="124"/>
    </location>
</feature>
<gene>
    <name evidence="2" type="ORF">PHYPSEUDO_009886</name>
</gene>
<evidence type="ECO:0000313" key="2">
    <source>
        <dbReference type="EMBL" id="KAG7378603.1"/>
    </source>
</evidence>
<reference evidence="2" key="1">
    <citation type="submission" date="2021-02" db="EMBL/GenBank/DDBJ databases">
        <authorList>
            <person name="Palmer J.M."/>
        </authorList>
    </citation>
    <scope>NUCLEOTIDE SEQUENCE</scope>
    <source>
        <strain evidence="2">SCRP734</strain>
    </source>
</reference>
<sequence>MCCGRHHENAPRSTPASCAPHARAFGQCGAFSRRDWKAPATVDVRAPDLGARVQVADVADARLRSSRPGRPAPQRGARAKAEATGARSNRADERAYSSRWAARSLHGDRKSPAGPRAILYPSLA</sequence>
<dbReference type="EMBL" id="JAGDFM010000410">
    <property type="protein sequence ID" value="KAG7378603.1"/>
    <property type="molecule type" value="Genomic_DNA"/>
</dbReference>
<organism evidence="2 3">
    <name type="scientific">Phytophthora pseudosyringae</name>
    <dbReference type="NCBI Taxonomy" id="221518"/>
    <lineage>
        <taxon>Eukaryota</taxon>
        <taxon>Sar</taxon>
        <taxon>Stramenopiles</taxon>
        <taxon>Oomycota</taxon>
        <taxon>Peronosporomycetes</taxon>
        <taxon>Peronosporales</taxon>
        <taxon>Peronosporaceae</taxon>
        <taxon>Phytophthora</taxon>
    </lineage>
</organism>
<evidence type="ECO:0000313" key="3">
    <source>
        <dbReference type="Proteomes" id="UP000694044"/>
    </source>
</evidence>
<name>A0A8T1VEI5_9STRA</name>
<dbReference type="Proteomes" id="UP000694044">
    <property type="component" value="Unassembled WGS sequence"/>
</dbReference>
<feature type="compositionally biased region" description="Low complexity" evidence="1">
    <location>
        <begin position="66"/>
        <end position="76"/>
    </location>
</feature>